<evidence type="ECO:0000256" key="5">
    <source>
        <dbReference type="ARBA" id="ARBA00022989"/>
    </source>
</evidence>
<keyword evidence="3" id="KW-0808">Transferase</keyword>
<dbReference type="Proteomes" id="UP001500929">
    <property type="component" value="Unassembled WGS sequence"/>
</dbReference>
<dbReference type="EMBL" id="BAAAQY010000002">
    <property type="protein sequence ID" value="GAA2225364.1"/>
    <property type="molecule type" value="Genomic_DNA"/>
</dbReference>
<dbReference type="NCBIfam" id="NF038066">
    <property type="entry name" value="MptB"/>
    <property type="match status" value="1"/>
</dbReference>
<feature type="transmembrane region" description="Helical" evidence="8">
    <location>
        <begin position="251"/>
        <end position="281"/>
    </location>
</feature>
<evidence type="ECO:0000256" key="3">
    <source>
        <dbReference type="ARBA" id="ARBA00022679"/>
    </source>
</evidence>
<feature type="transmembrane region" description="Helical" evidence="8">
    <location>
        <begin position="50"/>
        <end position="78"/>
    </location>
</feature>
<proteinExistence type="inferred from homology"/>
<reference evidence="9 10" key="1">
    <citation type="journal article" date="2019" name="Int. J. Syst. Evol. Microbiol.">
        <title>The Global Catalogue of Microorganisms (GCM) 10K type strain sequencing project: providing services to taxonomists for standard genome sequencing and annotation.</title>
        <authorList>
            <consortium name="The Broad Institute Genomics Platform"/>
            <consortium name="The Broad Institute Genome Sequencing Center for Infectious Disease"/>
            <person name="Wu L."/>
            <person name="Ma J."/>
        </authorList>
    </citation>
    <scope>NUCLEOTIDE SEQUENCE [LARGE SCALE GENOMIC DNA]</scope>
    <source>
        <strain evidence="9 10">JCM 16117</strain>
    </source>
</reference>
<feature type="transmembrane region" description="Helical" evidence="8">
    <location>
        <begin position="330"/>
        <end position="350"/>
    </location>
</feature>
<protein>
    <recommendedName>
        <fullName evidence="11">DUF2029 domain-containing protein</fullName>
    </recommendedName>
</protein>
<keyword evidence="4 8" id="KW-0812">Transmembrane</keyword>
<keyword evidence="6 8" id="KW-0472">Membrane</keyword>
<dbReference type="Pfam" id="PF26314">
    <property type="entry name" value="MptA_B_family"/>
    <property type="match status" value="1"/>
</dbReference>
<accession>A0ABN3D9S8</accession>
<organism evidence="9 10">
    <name type="scientific">Herbiconiux moechotypicola</name>
    <dbReference type="NCBI Taxonomy" id="637393"/>
    <lineage>
        <taxon>Bacteria</taxon>
        <taxon>Bacillati</taxon>
        <taxon>Actinomycetota</taxon>
        <taxon>Actinomycetes</taxon>
        <taxon>Micrococcales</taxon>
        <taxon>Microbacteriaceae</taxon>
        <taxon>Herbiconiux</taxon>
    </lineage>
</organism>
<name>A0ABN3D9S8_9MICO</name>
<evidence type="ECO:0008006" key="11">
    <source>
        <dbReference type="Google" id="ProtNLM"/>
    </source>
</evidence>
<evidence type="ECO:0000256" key="6">
    <source>
        <dbReference type="ARBA" id="ARBA00023136"/>
    </source>
</evidence>
<keyword evidence="5 8" id="KW-1133">Transmembrane helix</keyword>
<feature type="transmembrane region" description="Helical" evidence="8">
    <location>
        <begin position="177"/>
        <end position="198"/>
    </location>
</feature>
<gene>
    <name evidence="9" type="ORF">GCM10009851_06390</name>
</gene>
<feature type="transmembrane region" description="Helical" evidence="8">
    <location>
        <begin position="357"/>
        <end position="377"/>
    </location>
</feature>
<evidence type="ECO:0000256" key="2">
    <source>
        <dbReference type="ARBA" id="ARBA00022676"/>
    </source>
</evidence>
<keyword evidence="2" id="KW-0328">Glycosyltransferase</keyword>
<evidence type="ECO:0000256" key="8">
    <source>
        <dbReference type="SAM" id="Phobius"/>
    </source>
</evidence>
<comment type="caution">
    <text evidence="9">The sequence shown here is derived from an EMBL/GenBank/DDBJ whole genome shotgun (WGS) entry which is preliminary data.</text>
</comment>
<evidence type="ECO:0000313" key="9">
    <source>
        <dbReference type="EMBL" id="GAA2225364.1"/>
    </source>
</evidence>
<dbReference type="RefSeq" id="WP_259478415.1">
    <property type="nucleotide sequence ID" value="NZ_BAAAQY010000002.1"/>
</dbReference>
<sequence length="497" mass="51803">MPVIPSRLRLLVGLAGSLCLLAGSYGVGWIGPSSLLNAIAPLEALRSTRASVTVFGLLVVAGALLLFTAWLALGLALLDRSRRRPTPAHVAGSAAAWAAPLLFTLPLFSRDMFAYVGQGRLMAAGLDPYTTGMADLAGWFGIGVDPLWADTPTPYGPVFVWLERAVVLSTDALPTEVAVMVFRMLAAAGLALMAVYAWRLARLRGGDGAVTLWLVAASPLVLMNFVVAGHNDSIMLGFVLAGVYYALRDRPVLGALLVAVAIGVKPIAVVALPVIGLIWAGSAAGWGMIVRRWLAVAAVGIGSVVVLGWSIGVGTGWLLALTTPTAVSSWYAPANILGMGVGGLANGLGLDGELVQTVVKVALLLVGAGVATWLVTARRTAEPLWLLLAVFTAVVALSPVIHPWYGLWLLTLLGVAGVRQLWSVRTAVYSTAFFMLIGLAEPFDLVPRVAGDARIPSIVIGATLVGLATLLLLAEGALKRGVRARTTALSGAWRPSP</sequence>
<feature type="transmembrane region" description="Helical" evidence="8">
    <location>
        <begin position="293"/>
        <end position="318"/>
    </location>
</feature>
<evidence type="ECO:0000256" key="7">
    <source>
        <dbReference type="ARBA" id="ARBA00043987"/>
    </source>
</evidence>
<evidence type="ECO:0000256" key="4">
    <source>
        <dbReference type="ARBA" id="ARBA00022692"/>
    </source>
</evidence>
<keyword evidence="10" id="KW-1185">Reference proteome</keyword>
<evidence type="ECO:0000313" key="10">
    <source>
        <dbReference type="Proteomes" id="UP001500929"/>
    </source>
</evidence>
<evidence type="ECO:0000256" key="1">
    <source>
        <dbReference type="ARBA" id="ARBA00004141"/>
    </source>
</evidence>
<feature type="transmembrane region" description="Helical" evidence="8">
    <location>
        <begin position="383"/>
        <end position="410"/>
    </location>
</feature>
<feature type="transmembrane region" description="Helical" evidence="8">
    <location>
        <begin position="90"/>
        <end position="108"/>
    </location>
</feature>
<comment type="subcellular location">
    <subcellularLocation>
        <location evidence="1">Membrane</location>
        <topology evidence="1">Multi-pass membrane protein</topology>
    </subcellularLocation>
</comment>
<feature type="transmembrane region" description="Helical" evidence="8">
    <location>
        <begin position="455"/>
        <end position="474"/>
    </location>
</feature>
<dbReference type="InterPro" id="IPR049829">
    <property type="entry name" value="MptA/B-like"/>
</dbReference>
<feature type="transmembrane region" description="Helical" evidence="8">
    <location>
        <begin position="422"/>
        <end position="443"/>
    </location>
</feature>
<feature type="transmembrane region" description="Helical" evidence="8">
    <location>
        <begin position="210"/>
        <end position="231"/>
    </location>
</feature>
<comment type="similarity">
    <text evidence="7">Belongs to the MptA/B family.</text>
</comment>